<dbReference type="SMART" id="SM00315">
    <property type="entry name" value="RGS"/>
    <property type="match status" value="2"/>
</dbReference>
<feature type="domain" description="RGS" evidence="1">
    <location>
        <begin position="76"/>
        <end position="177"/>
    </location>
</feature>
<dbReference type="Gene3D" id="1.10.167.10">
    <property type="entry name" value="Regulator of G-protein Signalling 4, domain 2"/>
    <property type="match status" value="2"/>
</dbReference>
<organism evidence="2 3">
    <name type="scientific">Chrysochromulina tobinii</name>
    <dbReference type="NCBI Taxonomy" id="1460289"/>
    <lineage>
        <taxon>Eukaryota</taxon>
        <taxon>Haptista</taxon>
        <taxon>Haptophyta</taxon>
        <taxon>Prymnesiophyceae</taxon>
        <taxon>Prymnesiales</taxon>
        <taxon>Chrysochromulinaceae</taxon>
        <taxon>Chrysochromulina</taxon>
    </lineage>
</organism>
<evidence type="ECO:0000313" key="3">
    <source>
        <dbReference type="Proteomes" id="UP000037460"/>
    </source>
</evidence>
<accession>A0A0M0J3V7</accession>
<keyword evidence="3" id="KW-1185">Reference proteome</keyword>
<name>A0A0M0J3V7_9EUKA</name>
<dbReference type="InterPro" id="IPR036305">
    <property type="entry name" value="RGS_sf"/>
</dbReference>
<dbReference type="InterPro" id="IPR016137">
    <property type="entry name" value="RGS"/>
</dbReference>
<reference evidence="3" key="1">
    <citation type="journal article" date="2015" name="PLoS Genet.">
        <title>Genome Sequence and Transcriptome Analyses of Chrysochromulina tobin: Metabolic Tools for Enhanced Algal Fitness in the Prominent Order Prymnesiales (Haptophyceae).</title>
        <authorList>
            <person name="Hovde B.T."/>
            <person name="Deodato C.R."/>
            <person name="Hunsperger H.M."/>
            <person name="Ryken S.A."/>
            <person name="Yost W."/>
            <person name="Jha R.K."/>
            <person name="Patterson J."/>
            <person name="Monnat R.J. Jr."/>
            <person name="Barlow S.B."/>
            <person name="Starkenburg S.R."/>
            <person name="Cattolico R.A."/>
        </authorList>
    </citation>
    <scope>NUCLEOTIDE SEQUENCE</scope>
    <source>
        <strain evidence="3">CCMP291</strain>
    </source>
</reference>
<proteinExistence type="predicted"/>
<dbReference type="InterPro" id="IPR044926">
    <property type="entry name" value="RGS_subdomain_2"/>
</dbReference>
<dbReference type="EMBL" id="JWZX01003401">
    <property type="protein sequence ID" value="KOO20928.1"/>
    <property type="molecule type" value="Genomic_DNA"/>
</dbReference>
<dbReference type="PANTHER" id="PTHR10845:SF192">
    <property type="entry name" value="DOUBLE HIT, ISOFORM B"/>
    <property type="match status" value="1"/>
</dbReference>
<comment type="caution">
    <text evidence="2">The sequence shown here is derived from an EMBL/GenBank/DDBJ whole genome shotgun (WGS) entry which is preliminary data.</text>
</comment>
<dbReference type="Proteomes" id="UP000037460">
    <property type="component" value="Unassembled WGS sequence"/>
</dbReference>
<dbReference type="SUPFAM" id="SSF48097">
    <property type="entry name" value="Regulator of G-protein signaling, RGS"/>
    <property type="match status" value="2"/>
</dbReference>
<dbReference type="PANTHER" id="PTHR10845">
    <property type="entry name" value="REGULATOR OF G PROTEIN SIGNALING"/>
    <property type="match status" value="1"/>
</dbReference>
<evidence type="ECO:0000313" key="2">
    <source>
        <dbReference type="EMBL" id="KOO20928.1"/>
    </source>
</evidence>
<protein>
    <submittedName>
        <fullName evidence="2">Regulator of g-protein signaling loco-like protein</fullName>
    </submittedName>
</protein>
<gene>
    <name evidence="2" type="ORF">Ctob_000426</name>
</gene>
<sequence length="352" mass="39845">MRTKIEGRLSNPPVDIFEELQMEMYQVMLLELFPRFCEACANRGEADGTGTSTCNLKADTTLKELFEAQDIEVYRFCEYCRTIMCDDLVVFLLEVGDYRLLFSPADLLHQAKKISTRYLAAQSETRIVVRSEERTRLIHALETPNPMEALPLDLFDKLYDEVFIMLNLETWPTYKEAVLSGKRLHSNSADRLPCTSSEDLDSFWASGTASRKAVAEVLRSPDKLECMRTAAAKQGVKENVDFCVACQQYSLLFSADDRKPKAEMIWNTHLAPGCDAPVNLADHMIKFMKPKIDEGETDAFEVGYQEMLLVLCNNTFKQYLKELAKVRDAANRLKPAPEAPAKSGGCCRCLVQ</sequence>
<dbReference type="AlphaFoldDB" id="A0A0M0J3V7"/>
<feature type="domain" description="RGS" evidence="1">
    <location>
        <begin position="1"/>
        <end position="39"/>
    </location>
</feature>
<dbReference type="Pfam" id="PF00615">
    <property type="entry name" value="RGS"/>
    <property type="match status" value="2"/>
</dbReference>
<feature type="domain" description="RGS" evidence="1">
    <location>
        <begin position="213"/>
        <end position="321"/>
    </location>
</feature>
<evidence type="ECO:0000259" key="1">
    <source>
        <dbReference type="PROSITE" id="PS50132"/>
    </source>
</evidence>
<dbReference type="PROSITE" id="PS50132">
    <property type="entry name" value="RGS"/>
    <property type="match status" value="3"/>
</dbReference>